<comment type="caution">
    <text evidence="1">The sequence shown here is derived from an EMBL/GenBank/DDBJ whole genome shotgun (WGS) entry which is preliminary data.</text>
</comment>
<sequence>MEKEEDDILRKYQHSFRNMKGKIHILEQQVPVEEQMRYFRASERWKKNAGGLLPAYDEECNHWFRKLTDQEEIKSVEEKKELLLNLANSKNPVSFRLLKQYVADGPDPEVANWAYLALMEIQIALESDYSEERQIYISTGMGGKGTKLRFYVLLVSAGRKPFESYQRQVIEREFTYAFSQAGWETETLHVAENYVELLLLIPIAGNIKKVMGDTIRECNEYGHFLSDRYTITNVKPLSEQEIQEILEKADENSQTSD</sequence>
<gene>
    <name evidence="1" type="ORF">MUN53_13090</name>
</gene>
<dbReference type="RefSeq" id="WP_243325923.1">
    <property type="nucleotide sequence ID" value="NZ_JAKZMM010000036.1"/>
</dbReference>
<keyword evidence="2" id="KW-1185">Reference proteome</keyword>
<proteinExistence type="predicted"/>
<dbReference type="EMBL" id="JAKZMM010000036">
    <property type="protein sequence ID" value="MCJ2381532.1"/>
    <property type="molecule type" value="Genomic_DNA"/>
</dbReference>
<protein>
    <submittedName>
        <fullName evidence="1">Uncharacterized protein</fullName>
    </submittedName>
</protein>
<evidence type="ECO:0000313" key="2">
    <source>
        <dbReference type="Proteomes" id="UP001165444"/>
    </source>
</evidence>
<name>A0ABT0C3E2_9BACT</name>
<accession>A0ABT0C3E2</accession>
<organism evidence="1 2">
    <name type="scientific">Parabacteroides faecalis</name>
    <dbReference type="NCBI Taxonomy" id="2924040"/>
    <lineage>
        <taxon>Bacteria</taxon>
        <taxon>Pseudomonadati</taxon>
        <taxon>Bacteroidota</taxon>
        <taxon>Bacteroidia</taxon>
        <taxon>Bacteroidales</taxon>
        <taxon>Tannerellaceae</taxon>
        <taxon>Parabacteroides</taxon>
    </lineage>
</organism>
<reference evidence="1 2" key="1">
    <citation type="submission" date="2022-03" db="EMBL/GenBank/DDBJ databases">
        <title>Parabacteroides sp. nov. isolated from swine feces.</title>
        <authorList>
            <person name="Bak J.E."/>
        </authorList>
    </citation>
    <scope>NUCLEOTIDE SEQUENCE [LARGE SCALE GENOMIC DNA]</scope>
    <source>
        <strain evidence="1 2">AGMB00274</strain>
    </source>
</reference>
<evidence type="ECO:0000313" key="1">
    <source>
        <dbReference type="EMBL" id="MCJ2381532.1"/>
    </source>
</evidence>
<dbReference type="Proteomes" id="UP001165444">
    <property type="component" value="Unassembled WGS sequence"/>
</dbReference>